<protein>
    <submittedName>
        <fullName evidence="2">Uncharacterized protein</fullName>
    </submittedName>
</protein>
<gene>
    <name evidence="2" type="ORF">EIP91_009504</name>
</gene>
<sequence length="566" mass="64377">MVPNTNSLFGCERVGNVAVLALPVQIDTVMKELRLKKEHLDPITVRTLMYGFRGQLADEHPRMSYPDTVIEYMIWSSEIPNLLHYCLNTDADIVAAESEDLIRESIWVHRAVIAFLKEFTPEMRAACDMLPMTEDEVADDMVLMRFHLVDVLVHPKINQLPEALREIEITVQEHKDYLRLINSPNRQTPWKDFGRLYFEFAQVRVLANRLDMETKVALENSLDELGSVRSNDRAIDLHVILVRAGLALVLHALQIEETKQKEHTKWTAQQLRKQPQLKEQVSRYLIRSHPPVHPVFAALGEAWFHRVHSPAAPETQRLPRACHNCGLEENLARVLRACTGCRTILYCASQKSRTKVQTLVAEGLLTANVSQHTQIADRWITTNSYYANHAALIHALSLSQDVTRARTHMVYRILKVDPKRSRTEDKVYLAKCGVFKLEDILKDLAALVRRDVLDQILRNMSISQELELDSVLVCIASHLLVEGYDGMCNLHLTPIPLHAIRATPHDPTWREKVNRFRPPPRGVVPPSGLEDAEHDYESSPPGHAASSAPSLLSPELLPAGMRRMLH</sequence>
<feature type="compositionally biased region" description="Low complexity" evidence="1">
    <location>
        <begin position="538"/>
        <end position="552"/>
    </location>
</feature>
<dbReference type="Proteomes" id="UP000292702">
    <property type="component" value="Unassembled WGS sequence"/>
</dbReference>
<organism evidence="2 3">
    <name type="scientific">Steccherinum ochraceum</name>
    <dbReference type="NCBI Taxonomy" id="92696"/>
    <lineage>
        <taxon>Eukaryota</taxon>
        <taxon>Fungi</taxon>
        <taxon>Dikarya</taxon>
        <taxon>Basidiomycota</taxon>
        <taxon>Agaricomycotina</taxon>
        <taxon>Agaricomycetes</taxon>
        <taxon>Polyporales</taxon>
        <taxon>Steccherinaceae</taxon>
        <taxon>Steccherinum</taxon>
    </lineage>
</organism>
<accession>A0A4R0RED2</accession>
<name>A0A4R0RED2_9APHY</name>
<evidence type="ECO:0000313" key="3">
    <source>
        <dbReference type="Proteomes" id="UP000292702"/>
    </source>
</evidence>
<evidence type="ECO:0000313" key="2">
    <source>
        <dbReference type="EMBL" id="TCD60804.1"/>
    </source>
</evidence>
<proteinExistence type="predicted"/>
<keyword evidence="3" id="KW-1185">Reference proteome</keyword>
<dbReference type="AlphaFoldDB" id="A0A4R0RED2"/>
<reference evidence="2 3" key="1">
    <citation type="submission" date="2018-11" db="EMBL/GenBank/DDBJ databases">
        <title>Genome assembly of Steccherinum ochraceum LE-BIN_3174, the white-rot fungus of the Steccherinaceae family (The Residual Polyporoid clade, Polyporales, Basidiomycota).</title>
        <authorList>
            <person name="Fedorova T.V."/>
            <person name="Glazunova O.A."/>
            <person name="Landesman E.O."/>
            <person name="Moiseenko K.V."/>
            <person name="Psurtseva N.V."/>
            <person name="Savinova O.S."/>
            <person name="Shakhova N.V."/>
            <person name="Tyazhelova T.V."/>
            <person name="Vasina D.V."/>
        </authorList>
    </citation>
    <scope>NUCLEOTIDE SEQUENCE [LARGE SCALE GENOMIC DNA]</scope>
    <source>
        <strain evidence="2 3">LE-BIN_3174</strain>
    </source>
</reference>
<evidence type="ECO:0000256" key="1">
    <source>
        <dbReference type="SAM" id="MobiDB-lite"/>
    </source>
</evidence>
<feature type="region of interest" description="Disordered" evidence="1">
    <location>
        <begin position="510"/>
        <end position="552"/>
    </location>
</feature>
<dbReference type="EMBL" id="RWJN01000542">
    <property type="protein sequence ID" value="TCD60804.1"/>
    <property type="molecule type" value="Genomic_DNA"/>
</dbReference>
<comment type="caution">
    <text evidence="2">The sequence shown here is derived from an EMBL/GenBank/DDBJ whole genome shotgun (WGS) entry which is preliminary data.</text>
</comment>